<proteinExistence type="inferred from homology"/>
<evidence type="ECO:0000256" key="2">
    <source>
        <dbReference type="ARBA" id="ARBA00022898"/>
    </source>
</evidence>
<dbReference type="PANTHER" id="PTHR43713">
    <property type="entry name" value="GLUTAMATE-1-SEMIALDEHYDE 2,1-AMINOMUTASE"/>
    <property type="match status" value="1"/>
</dbReference>
<comment type="cofactor">
    <cofactor evidence="1">
        <name>pyridoxal 5'-phosphate</name>
        <dbReference type="ChEBI" id="CHEBI:597326"/>
    </cofactor>
</comment>
<name>A0A2L2LIE1_AGRTU</name>
<dbReference type="GO" id="GO:0030170">
    <property type="term" value="F:pyridoxal phosphate binding"/>
    <property type="evidence" value="ECO:0007669"/>
    <property type="project" value="InterPro"/>
</dbReference>
<dbReference type="RefSeq" id="WP_081308046.1">
    <property type="nucleotide sequence ID" value="NZ_CP026925.1"/>
</dbReference>
<dbReference type="InterPro" id="IPR015422">
    <property type="entry name" value="PyrdxlP-dep_Trfase_small"/>
</dbReference>
<evidence type="ECO:0000256" key="1">
    <source>
        <dbReference type="ARBA" id="ARBA00001933"/>
    </source>
</evidence>
<organism evidence="4 5">
    <name type="scientific">Agrobacterium tumefaciens</name>
    <dbReference type="NCBI Taxonomy" id="358"/>
    <lineage>
        <taxon>Bacteria</taxon>
        <taxon>Pseudomonadati</taxon>
        <taxon>Pseudomonadota</taxon>
        <taxon>Alphaproteobacteria</taxon>
        <taxon>Hyphomicrobiales</taxon>
        <taxon>Rhizobiaceae</taxon>
        <taxon>Rhizobium/Agrobacterium group</taxon>
        <taxon>Agrobacterium</taxon>
        <taxon>Agrobacterium tumefaciens complex</taxon>
    </lineage>
</organism>
<evidence type="ECO:0000313" key="5">
    <source>
        <dbReference type="Proteomes" id="UP000237717"/>
    </source>
</evidence>
<dbReference type="PANTHER" id="PTHR43713:SF3">
    <property type="entry name" value="GLUTAMATE-1-SEMIALDEHYDE 2,1-AMINOMUTASE 1, CHLOROPLASTIC-RELATED"/>
    <property type="match status" value="1"/>
</dbReference>
<dbReference type="GO" id="GO:0008483">
    <property type="term" value="F:transaminase activity"/>
    <property type="evidence" value="ECO:0007669"/>
    <property type="project" value="InterPro"/>
</dbReference>
<evidence type="ECO:0000313" key="4">
    <source>
        <dbReference type="EMBL" id="AVH44104.1"/>
    </source>
</evidence>
<keyword evidence="2 3" id="KW-0663">Pyridoxal phosphate</keyword>
<dbReference type="SUPFAM" id="SSF53383">
    <property type="entry name" value="PLP-dependent transferases"/>
    <property type="match status" value="1"/>
</dbReference>
<dbReference type="Gene3D" id="3.90.1150.10">
    <property type="entry name" value="Aspartate Aminotransferase, domain 1"/>
    <property type="match status" value="1"/>
</dbReference>
<reference evidence="4 5" key="1">
    <citation type="submission" date="2018-02" db="EMBL/GenBank/DDBJ databases">
        <title>Complete genome sequence of Agrobacterium tumefaciens 1D1609.</title>
        <authorList>
            <person name="Cho S.-T."/>
            <person name="Haryono M."/>
            <person name="Chang H.-H."/>
            <person name="Santos M.N."/>
            <person name="Lai E.-M."/>
            <person name="Kuo C.-H."/>
        </authorList>
    </citation>
    <scope>NUCLEOTIDE SEQUENCE [LARGE SCALE GENOMIC DNA]</scope>
    <source>
        <strain evidence="4 5">1D1609</strain>
    </source>
</reference>
<dbReference type="Gene3D" id="3.40.640.10">
    <property type="entry name" value="Type I PLP-dependent aspartate aminotransferase-like (Major domain)"/>
    <property type="match status" value="1"/>
</dbReference>
<dbReference type="EMBL" id="CP026925">
    <property type="protein sequence ID" value="AVH44104.1"/>
    <property type="molecule type" value="Genomic_DNA"/>
</dbReference>
<dbReference type="Proteomes" id="UP000237717">
    <property type="component" value="Chromosome II"/>
</dbReference>
<dbReference type="AlphaFoldDB" id="A0A2L2LIE1"/>
<evidence type="ECO:0000256" key="3">
    <source>
        <dbReference type="RuleBase" id="RU003560"/>
    </source>
</evidence>
<gene>
    <name evidence="4" type="primary">hemL</name>
    <name evidence="4" type="ORF">At1D1609_40580</name>
</gene>
<accession>A0A2L2LIE1</accession>
<dbReference type="InterPro" id="IPR015421">
    <property type="entry name" value="PyrdxlP-dep_Trfase_major"/>
</dbReference>
<dbReference type="InterPro" id="IPR005814">
    <property type="entry name" value="Aminotrans_3"/>
</dbReference>
<protein>
    <submittedName>
        <fullName evidence="4">Glutamate-1-semialdehyde 2,1-aminomutase</fullName>
    </submittedName>
</protein>
<dbReference type="Pfam" id="PF00202">
    <property type="entry name" value="Aminotran_3"/>
    <property type="match status" value="1"/>
</dbReference>
<sequence>MNTFPGSPTSSAAAAAAIITAFNRKTEKSKAASARNQRVLSDKSSIGAPFSLLAKEAFYPIVVQNAEGAYLRDIDGNRYVDVLMGMGINLFGHNPPFIRAAIEAQLDRGFALGPQSDLAGETAELFCKLTGKDRVTFTNTGTEAVMTALRISRAATGRRRVAMFIGSYHGHSDQVLNRIAGPDDPRAVPAFPGISPASAEDVLLLPYDDQCALETLEREGETLAAVLVEPVQSRNIDVQPRAFLHMLRDVTQRTGAVLLFDEMISGFRVAPGGAQAHFGIEADLATYGKIAGGGLPLALIAGNTRLMNHIDGGPWSFGDDSVPPVQPTFFAGTYCRHPLALAAARAAAVHMLEQGPALQEGLNARTRALVDRLNKSLAAAQLPVVFTQFGSFFSVAVNRSRIPPLALGLLSLELLTAGIHLRGGDKGGFLSTAHSDDDIAAIHDAILTGLQSLAGFGLFPLTDGTTP</sequence>
<comment type="similarity">
    <text evidence="3">Belongs to the class-III pyridoxal-phosphate-dependent aminotransferase family.</text>
</comment>
<dbReference type="InterPro" id="IPR015424">
    <property type="entry name" value="PyrdxlP-dep_Trfase"/>
</dbReference>